<dbReference type="EMBL" id="JAINVV010000004">
    <property type="protein sequence ID" value="MBY8823014.1"/>
    <property type="molecule type" value="Genomic_DNA"/>
</dbReference>
<name>A0ABS7PNX8_9SPHN</name>
<comment type="caution">
    <text evidence="5">The sequence shown here is derived from an EMBL/GenBank/DDBJ whole genome shotgun (WGS) entry which is preliminary data.</text>
</comment>
<proteinExistence type="inferred from homology"/>
<evidence type="ECO:0000313" key="5">
    <source>
        <dbReference type="EMBL" id="MBY8823014.1"/>
    </source>
</evidence>
<accession>A0ABS7PNX8</accession>
<dbReference type="RefSeq" id="WP_222990050.1">
    <property type="nucleotide sequence ID" value="NZ_JAINVV010000004.1"/>
</dbReference>
<dbReference type="PANTHER" id="PTHR20842">
    <property type="entry name" value="PROTEASE S51 ALPHA-ASPARTYL DIPEPTIDASE"/>
    <property type="match status" value="1"/>
</dbReference>
<dbReference type="Gene3D" id="3.40.50.880">
    <property type="match status" value="1"/>
</dbReference>
<keyword evidence="2" id="KW-0645">Protease</keyword>
<dbReference type="Pfam" id="PF03575">
    <property type="entry name" value="Peptidase_S51"/>
    <property type="match status" value="1"/>
</dbReference>
<gene>
    <name evidence="5" type="ORF">K7G82_11970</name>
</gene>
<evidence type="ECO:0000256" key="3">
    <source>
        <dbReference type="ARBA" id="ARBA00022801"/>
    </source>
</evidence>
<keyword evidence="3" id="KW-0378">Hydrolase</keyword>
<dbReference type="PANTHER" id="PTHR20842:SF0">
    <property type="entry name" value="ALPHA-ASPARTYL DIPEPTIDASE"/>
    <property type="match status" value="1"/>
</dbReference>
<dbReference type="InterPro" id="IPR005320">
    <property type="entry name" value="Peptidase_S51"/>
</dbReference>
<keyword evidence="6" id="KW-1185">Reference proteome</keyword>
<keyword evidence="4" id="KW-0720">Serine protease</keyword>
<evidence type="ECO:0000256" key="2">
    <source>
        <dbReference type="ARBA" id="ARBA00022670"/>
    </source>
</evidence>
<organism evidence="5 6">
    <name type="scientific">Sphingomonas colocasiae</name>
    <dbReference type="NCBI Taxonomy" id="1848973"/>
    <lineage>
        <taxon>Bacteria</taxon>
        <taxon>Pseudomonadati</taxon>
        <taxon>Pseudomonadota</taxon>
        <taxon>Alphaproteobacteria</taxon>
        <taxon>Sphingomonadales</taxon>
        <taxon>Sphingomonadaceae</taxon>
        <taxon>Sphingomonas</taxon>
    </lineage>
</organism>
<sequence length="260" mass="28216">MNRRDILRAGAALSFAGLPMWRPSPARAEAAVRKLFIYGGDFNAGFVRYAASLTGKQDPRICFLPTASGDAPGNIVRWFEICTKLPIRPFVQRAFISSHNQKEAFEQVFAGMDAILVGGGNTLNMIAVWKAQGIDKALRTAWENGVVLGGGSAGSLCWFEQGTTDSRPGDLSTVEGLGFIAGSHCPHYDAEAGRRPLYHAKIKSGEFKPGYACDDRAGIYFENGTVKQVVALDDKSNAFHVTRRNGEVIETTLPKHILPA</sequence>
<dbReference type="SUPFAM" id="SSF52317">
    <property type="entry name" value="Class I glutamine amidotransferase-like"/>
    <property type="match status" value="1"/>
</dbReference>
<dbReference type="Proteomes" id="UP000706039">
    <property type="component" value="Unassembled WGS sequence"/>
</dbReference>
<reference evidence="5 6" key="1">
    <citation type="submission" date="2021-08" db="EMBL/GenBank/DDBJ databases">
        <authorList>
            <person name="Tuo L."/>
        </authorList>
    </citation>
    <scope>NUCLEOTIDE SEQUENCE [LARGE SCALE GENOMIC DNA]</scope>
    <source>
        <strain evidence="5 6">JCM 31229</strain>
    </source>
</reference>
<evidence type="ECO:0000256" key="4">
    <source>
        <dbReference type="ARBA" id="ARBA00022825"/>
    </source>
</evidence>
<protein>
    <submittedName>
        <fullName evidence="5">Peptidase E</fullName>
    </submittedName>
</protein>
<comment type="similarity">
    <text evidence="1">Belongs to the peptidase S51 family.</text>
</comment>
<evidence type="ECO:0000313" key="6">
    <source>
        <dbReference type="Proteomes" id="UP000706039"/>
    </source>
</evidence>
<evidence type="ECO:0000256" key="1">
    <source>
        <dbReference type="ARBA" id="ARBA00006534"/>
    </source>
</evidence>
<dbReference type="InterPro" id="IPR029062">
    <property type="entry name" value="Class_I_gatase-like"/>
</dbReference>
<dbReference type="CDD" id="cd03146">
    <property type="entry name" value="GAT1_Peptidase_E"/>
    <property type="match status" value="1"/>
</dbReference>